<gene>
    <name evidence="1" type="ORF">T265_09262</name>
</gene>
<name>A0A074Z6D5_OPIVI</name>
<dbReference type="RefSeq" id="XP_009173551.1">
    <property type="nucleotide sequence ID" value="XM_009175287.1"/>
</dbReference>
<evidence type="ECO:0000313" key="1">
    <source>
        <dbReference type="EMBL" id="KER22701.1"/>
    </source>
</evidence>
<dbReference type="GeneID" id="20323435"/>
<dbReference type="Proteomes" id="UP000054324">
    <property type="component" value="Unassembled WGS sequence"/>
</dbReference>
<accession>A0A074Z6D5</accession>
<dbReference type="EMBL" id="KL596884">
    <property type="protein sequence ID" value="KER22701.1"/>
    <property type="molecule type" value="Genomic_DNA"/>
</dbReference>
<keyword evidence="2" id="KW-1185">Reference proteome</keyword>
<dbReference type="KEGG" id="ovi:T265_09262"/>
<dbReference type="AlphaFoldDB" id="A0A074Z6D5"/>
<evidence type="ECO:0000313" key="2">
    <source>
        <dbReference type="Proteomes" id="UP000054324"/>
    </source>
</evidence>
<organism evidence="1 2">
    <name type="scientific">Opisthorchis viverrini</name>
    <name type="common">Southeast Asian liver fluke</name>
    <dbReference type="NCBI Taxonomy" id="6198"/>
    <lineage>
        <taxon>Eukaryota</taxon>
        <taxon>Metazoa</taxon>
        <taxon>Spiralia</taxon>
        <taxon>Lophotrochozoa</taxon>
        <taxon>Platyhelminthes</taxon>
        <taxon>Trematoda</taxon>
        <taxon>Digenea</taxon>
        <taxon>Opisthorchiida</taxon>
        <taxon>Opisthorchiata</taxon>
        <taxon>Opisthorchiidae</taxon>
        <taxon>Opisthorchis</taxon>
    </lineage>
</organism>
<proteinExistence type="predicted"/>
<dbReference type="OrthoDB" id="775260at2759"/>
<protein>
    <submittedName>
        <fullName evidence="1">Uncharacterized protein</fullName>
    </submittedName>
</protein>
<sequence length="260" mass="28651">MPACNEIFKGNEKIDRRVPKHIIVAGLCNLTEEGGQMVQVVRGSNPTSASRFPLSRLWQPDSIPALVLPSCGMAARHRKGATAERLRKSNSHWKGVWQNRNSTVPIEKPINTLEEQQSIKNRSAVAPFRCLAVIPSEGCTTAGILPGCPSLDRRSRETEVGFKPRTFWSVASGDPDTRVRGIYGVGIALIPKAKSVLLDWTRVTYALSGGLVQLRLTQIDAVNGVCLSYHRMLPTDGSSETKRGEFYQDLSRLLRSGKKD</sequence>
<reference evidence="1 2" key="1">
    <citation type="submission" date="2013-11" db="EMBL/GenBank/DDBJ databases">
        <title>Opisthorchis viverrini - life in the bile duct.</title>
        <authorList>
            <person name="Young N.D."/>
            <person name="Nagarajan N."/>
            <person name="Lin S.J."/>
            <person name="Korhonen P.K."/>
            <person name="Jex A.R."/>
            <person name="Hall R.S."/>
            <person name="Safavi-Hemami H."/>
            <person name="Kaewkong W."/>
            <person name="Bertrand D."/>
            <person name="Gao S."/>
            <person name="Seet Q."/>
            <person name="Wongkham S."/>
            <person name="Teh B.T."/>
            <person name="Wongkham C."/>
            <person name="Intapan P.M."/>
            <person name="Maleewong W."/>
            <person name="Yang X."/>
            <person name="Hu M."/>
            <person name="Wang Z."/>
            <person name="Hofmann A."/>
            <person name="Sternberg P.W."/>
            <person name="Tan P."/>
            <person name="Wang J."/>
            <person name="Gasser R.B."/>
        </authorList>
    </citation>
    <scope>NUCLEOTIDE SEQUENCE [LARGE SCALE GENOMIC DNA]</scope>
</reference>
<dbReference type="CTD" id="20323435"/>